<proteinExistence type="inferred from homology"/>
<feature type="binding site" evidence="4">
    <location>
        <position position="192"/>
    </location>
    <ligand>
        <name>NAD(+)</name>
        <dbReference type="ChEBI" id="CHEBI:57540"/>
    </ligand>
</feature>
<dbReference type="InterPro" id="IPR026590">
    <property type="entry name" value="Ssirtuin_cat_dom"/>
</dbReference>
<dbReference type="GO" id="GO:0070403">
    <property type="term" value="F:NAD+ binding"/>
    <property type="evidence" value="ECO:0007669"/>
    <property type="project" value="UniProtKB-UniRule"/>
</dbReference>
<dbReference type="Gene3D" id="3.30.1600.10">
    <property type="entry name" value="SIR2/SIRT2 'Small Domain"/>
    <property type="match status" value="1"/>
</dbReference>
<dbReference type="Proteomes" id="UP000284731">
    <property type="component" value="Unassembled WGS sequence"/>
</dbReference>
<dbReference type="Pfam" id="PF02146">
    <property type="entry name" value="SIR2"/>
    <property type="match status" value="1"/>
</dbReference>
<dbReference type="PROSITE" id="PS50305">
    <property type="entry name" value="SIRTUIN"/>
    <property type="match status" value="1"/>
</dbReference>
<feature type="binding site" evidence="4">
    <location>
        <position position="106"/>
    </location>
    <ligand>
        <name>nicotinamide</name>
        <dbReference type="ChEBI" id="CHEBI:17154"/>
    </ligand>
</feature>
<comment type="caution">
    <text evidence="7">The sequence shown here is derived from an EMBL/GenBank/DDBJ whole genome shotgun (WGS) entry which is preliminary data.</text>
</comment>
<feature type="binding site" evidence="4">
    <location>
        <position position="214"/>
    </location>
    <ligand>
        <name>NAD(+)</name>
        <dbReference type="ChEBI" id="CHEBI:57540"/>
    </ligand>
</feature>
<feature type="binding site" evidence="4 5">
    <location>
        <position position="150"/>
    </location>
    <ligand>
        <name>Zn(2+)</name>
        <dbReference type="ChEBI" id="CHEBI:29105"/>
    </ligand>
</feature>
<keyword evidence="4 5" id="KW-0479">Metal-binding</keyword>
<dbReference type="InterPro" id="IPR029035">
    <property type="entry name" value="DHS-like_NAD/FAD-binding_dom"/>
</dbReference>
<evidence type="ECO:0000256" key="5">
    <source>
        <dbReference type="PROSITE-ProRule" id="PRU00236"/>
    </source>
</evidence>
<accession>A0A412PIU1</accession>
<dbReference type="InterPro" id="IPR026591">
    <property type="entry name" value="Sirtuin_cat_small_dom_sf"/>
</dbReference>
<evidence type="ECO:0000256" key="3">
    <source>
        <dbReference type="ARBA" id="ARBA00023027"/>
    </source>
</evidence>
<dbReference type="RefSeq" id="WP_118764474.1">
    <property type="nucleotide sequence ID" value="NZ_CABJCF010000001.1"/>
</dbReference>
<dbReference type="GO" id="GO:0017136">
    <property type="term" value="F:histone deacetylase activity, NAD-dependent"/>
    <property type="evidence" value="ECO:0007669"/>
    <property type="project" value="TreeGrafter"/>
</dbReference>
<dbReference type="HAMAP" id="MF_01968">
    <property type="entry name" value="Sirtuin_ClassU"/>
    <property type="match status" value="1"/>
</dbReference>
<dbReference type="SUPFAM" id="SSF52467">
    <property type="entry name" value="DHS-like NAD/FAD-binding domain"/>
    <property type="match status" value="1"/>
</dbReference>
<dbReference type="InterPro" id="IPR028628">
    <property type="entry name" value="Sirtuin_class_U"/>
</dbReference>
<dbReference type="InterPro" id="IPR050134">
    <property type="entry name" value="NAD-dep_sirtuin_deacylases"/>
</dbReference>
<comment type="similarity">
    <text evidence="4">Belongs to the sirtuin family. Class U subfamily.</text>
</comment>
<feature type="binding site" evidence="4">
    <location>
        <position position="191"/>
    </location>
    <ligand>
        <name>NAD(+)</name>
        <dbReference type="ChEBI" id="CHEBI:57540"/>
    </ligand>
</feature>
<comment type="catalytic activity">
    <reaction evidence="4">
        <text>N(6)-acetyl-L-lysyl-[protein] + NAD(+) + H2O = 2''-O-acetyl-ADP-D-ribose + nicotinamide + L-lysyl-[protein]</text>
        <dbReference type="Rhea" id="RHEA:43636"/>
        <dbReference type="Rhea" id="RHEA-COMP:9752"/>
        <dbReference type="Rhea" id="RHEA-COMP:10731"/>
        <dbReference type="ChEBI" id="CHEBI:15377"/>
        <dbReference type="ChEBI" id="CHEBI:17154"/>
        <dbReference type="ChEBI" id="CHEBI:29969"/>
        <dbReference type="ChEBI" id="CHEBI:57540"/>
        <dbReference type="ChEBI" id="CHEBI:61930"/>
        <dbReference type="ChEBI" id="CHEBI:83767"/>
        <dbReference type="EC" id="2.3.1.286"/>
    </reaction>
</comment>
<feature type="binding site" evidence="4">
    <location>
        <position position="105"/>
    </location>
    <ligand>
        <name>nicotinamide</name>
        <dbReference type="ChEBI" id="CHEBI:17154"/>
    </ligand>
</feature>
<feature type="binding site" evidence="4 5">
    <location>
        <position position="153"/>
    </location>
    <ligand>
        <name>Zn(2+)</name>
        <dbReference type="ChEBI" id="CHEBI:29105"/>
    </ligand>
</feature>
<feature type="binding site" evidence="4">
    <location>
        <position position="24"/>
    </location>
    <ligand>
        <name>NAD(+)</name>
        <dbReference type="ChEBI" id="CHEBI:57540"/>
    </ligand>
</feature>
<feature type="binding site" evidence="4">
    <location>
        <position position="105"/>
    </location>
    <ligand>
        <name>NAD(+)</name>
        <dbReference type="ChEBI" id="CHEBI:57540"/>
    </ligand>
</feature>
<feature type="domain" description="Deacetylase sirtuin-type" evidence="6">
    <location>
        <begin position="1"/>
        <end position="240"/>
    </location>
</feature>
<feature type="binding site" evidence="4">
    <location>
        <position position="35"/>
    </location>
    <ligand>
        <name>nicotinamide</name>
        <dbReference type="ChEBI" id="CHEBI:17154"/>
    </ligand>
</feature>
<feature type="binding site" evidence="4 5">
    <location>
        <position position="132"/>
    </location>
    <ligand>
        <name>Zn(2+)</name>
        <dbReference type="ChEBI" id="CHEBI:29105"/>
    </ligand>
</feature>
<evidence type="ECO:0000313" key="7">
    <source>
        <dbReference type="EMBL" id="RGT58095.1"/>
    </source>
</evidence>
<gene>
    <name evidence="4" type="primary">cobB</name>
    <name evidence="7" type="ORF">DWX20_03375</name>
</gene>
<dbReference type="InterPro" id="IPR003000">
    <property type="entry name" value="Sirtuin"/>
</dbReference>
<keyword evidence="4 5" id="KW-0862">Zinc</keyword>
<evidence type="ECO:0000259" key="6">
    <source>
        <dbReference type="PROSITE" id="PS50305"/>
    </source>
</evidence>
<feature type="binding site" evidence="4">
    <location>
        <position position="121"/>
    </location>
    <ligand>
        <name>NAD(+)</name>
        <dbReference type="ChEBI" id="CHEBI:57540"/>
    </ligand>
</feature>
<feature type="binding site" evidence="4">
    <location>
        <position position="103"/>
    </location>
    <ligand>
        <name>NAD(+)</name>
        <dbReference type="ChEBI" id="CHEBI:57540"/>
    </ligand>
</feature>
<evidence type="ECO:0000256" key="2">
    <source>
        <dbReference type="ARBA" id="ARBA00022679"/>
    </source>
</evidence>
<comment type="caution">
    <text evidence="4">Lacks conserved residue(s) required for the propagation of feature annotation.</text>
</comment>
<dbReference type="PANTHER" id="PTHR11085:SF4">
    <property type="entry name" value="NAD-DEPENDENT PROTEIN DEACYLASE"/>
    <property type="match status" value="1"/>
</dbReference>
<comment type="subcellular location">
    <subcellularLocation>
        <location evidence="4">Cytoplasm</location>
    </subcellularLocation>
</comment>
<comment type="function">
    <text evidence="4">NAD-dependent protein deacetylase which modulates the activities of several enzymes which are inactive in their acetylated form.</text>
</comment>
<feature type="binding site" evidence="4">
    <location>
        <position position="35"/>
    </location>
    <ligand>
        <name>NAD(+)</name>
        <dbReference type="ChEBI" id="CHEBI:57540"/>
    </ligand>
</feature>
<feature type="binding site" evidence="4">
    <location>
        <position position="28"/>
    </location>
    <ligand>
        <name>NAD(+)</name>
        <dbReference type="ChEBI" id="CHEBI:57540"/>
    </ligand>
</feature>
<keyword evidence="1 4" id="KW-0963">Cytoplasm</keyword>
<protein>
    <recommendedName>
        <fullName evidence="4">NAD-dependent protein deacetylase</fullName>
        <ecNumber evidence="4">2.3.1.286</ecNumber>
    </recommendedName>
    <alternativeName>
        <fullName evidence="4">Regulatory protein SIR2 homolog</fullName>
    </alternativeName>
</protein>
<comment type="cofactor">
    <cofactor evidence="4">
        <name>Zn(2+)</name>
        <dbReference type="ChEBI" id="CHEBI:29105"/>
    </cofactor>
    <text evidence="4">Binds 1 zinc ion per subunit.</text>
</comment>
<dbReference type="AlphaFoldDB" id="A0A412PIU1"/>
<feature type="binding site" evidence="4 5">
    <location>
        <position position="129"/>
    </location>
    <ligand>
        <name>Zn(2+)</name>
        <dbReference type="ChEBI" id="CHEBI:29105"/>
    </ligand>
</feature>
<feature type="active site" description="Proton acceptor" evidence="4 5">
    <location>
        <position position="121"/>
    </location>
</feature>
<evidence type="ECO:0000313" key="8">
    <source>
        <dbReference type="Proteomes" id="UP000284731"/>
    </source>
</evidence>
<keyword evidence="2 4" id="KW-0808">Transferase</keyword>
<feature type="binding site" evidence="4">
    <location>
        <position position="106"/>
    </location>
    <ligand>
        <name>NAD(+)</name>
        <dbReference type="ChEBI" id="CHEBI:57540"/>
    </ligand>
</feature>
<reference evidence="7 8" key="1">
    <citation type="submission" date="2018-08" db="EMBL/GenBank/DDBJ databases">
        <title>A genome reference for cultivated species of the human gut microbiota.</title>
        <authorList>
            <person name="Zou Y."/>
            <person name="Xue W."/>
            <person name="Luo G."/>
        </authorList>
    </citation>
    <scope>NUCLEOTIDE SEQUENCE [LARGE SCALE GENOMIC DNA]</scope>
    <source>
        <strain evidence="7 8">AF18-46</strain>
    </source>
</reference>
<dbReference type="Gene3D" id="3.40.50.1220">
    <property type="entry name" value="TPP-binding domain"/>
    <property type="match status" value="1"/>
</dbReference>
<evidence type="ECO:0000256" key="4">
    <source>
        <dbReference type="HAMAP-Rule" id="MF_01968"/>
    </source>
</evidence>
<name>A0A412PIU1_9FIRM</name>
<evidence type="ECO:0000256" key="1">
    <source>
        <dbReference type="ARBA" id="ARBA00022490"/>
    </source>
</evidence>
<dbReference type="EMBL" id="QRWX01000001">
    <property type="protein sequence ID" value="RGT58095.1"/>
    <property type="molecule type" value="Genomic_DNA"/>
</dbReference>
<feature type="binding site" evidence="4">
    <location>
        <position position="231"/>
    </location>
    <ligand>
        <name>NAD(+)</name>
        <dbReference type="ChEBI" id="CHEBI:57540"/>
    </ligand>
</feature>
<dbReference type="EC" id="2.3.1.286" evidence="4"/>
<dbReference type="PANTHER" id="PTHR11085">
    <property type="entry name" value="NAD-DEPENDENT PROTEIN DEACYLASE SIRTUIN-5, MITOCHONDRIAL-RELATED"/>
    <property type="match status" value="1"/>
</dbReference>
<sequence length="240" mass="27171">MNEKIQELQQIIDNSNHIVFFTGAGVSTASGIPDFRSTDGLYNQKYQFPPEEILSHHFFKQHTEEFFRFYRDKMLYPDVKPSYVHAYIASLEKRNKKVTVITQNIDGLHQLAGSTNVLELHGSVLRNTCMQCHAKYSLDDILTMDTIPHCPKCNGTIKPNVVLYEEGLDETILNQSLYALQTADTCIVLGTSLVVYPAAGLLRYFGGNTLVLINRDQTSYDSTADLTIHDDFINVFPNLK</sequence>
<feature type="binding site" evidence="4">
    <location>
        <position position="36"/>
    </location>
    <ligand>
        <name>NAD(+)</name>
        <dbReference type="ChEBI" id="CHEBI:57540"/>
    </ligand>
</feature>
<dbReference type="GO" id="GO:0008270">
    <property type="term" value="F:zinc ion binding"/>
    <property type="evidence" value="ECO:0007669"/>
    <property type="project" value="UniProtKB-UniRule"/>
</dbReference>
<dbReference type="GO" id="GO:0005737">
    <property type="term" value="C:cytoplasm"/>
    <property type="evidence" value="ECO:0007669"/>
    <property type="project" value="UniProtKB-SubCell"/>
</dbReference>
<keyword evidence="3 4" id="KW-0520">NAD</keyword>
<organism evidence="7 8">
    <name type="scientific">Solobacterium moorei</name>
    <dbReference type="NCBI Taxonomy" id="102148"/>
    <lineage>
        <taxon>Bacteria</taxon>
        <taxon>Bacillati</taxon>
        <taxon>Bacillota</taxon>
        <taxon>Erysipelotrichia</taxon>
        <taxon>Erysipelotrichales</taxon>
        <taxon>Erysipelotrichaceae</taxon>
        <taxon>Solobacterium</taxon>
    </lineage>
</organism>
<dbReference type="NCBIfam" id="NF001752">
    <property type="entry name" value="PRK00481.1-1"/>
    <property type="match status" value="1"/>
</dbReference>